<reference evidence="1 2" key="1">
    <citation type="submission" date="2020-05" db="EMBL/GenBank/DDBJ databases">
        <title>Draft genome sequence of Mycobacterium hippocampi DL, isolated from European seabass, Dicentrarchus labrax, reared in fish farms.</title>
        <authorList>
            <person name="Stathopoulou P."/>
            <person name="Asimakis E."/>
            <person name="Tzokas K."/>
            <person name="Batargias C."/>
            <person name="Tsiamis G."/>
        </authorList>
    </citation>
    <scope>NUCLEOTIDE SEQUENCE [LARGE SCALE GENOMIC DNA]</scope>
    <source>
        <strain evidence="1 2">DL</strain>
    </source>
</reference>
<name>A0A850PQA2_9MYCO</name>
<protein>
    <submittedName>
        <fullName evidence="1">Uncharacterized protein</fullName>
    </submittedName>
</protein>
<dbReference type="AlphaFoldDB" id="A0A850PQA2"/>
<accession>A0A850PQA2</accession>
<evidence type="ECO:0000313" key="2">
    <source>
        <dbReference type="Proteomes" id="UP000570517"/>
    </source>
</evidence>
<dbReference type="Gene3D" id="1.10.8.1060">
    <property type="entry name" value="Corynebacterium glutamicum thioredoxin-dependent arsenate reductase, N-terminal domain"/>
    <property type="match status" value="1"/>
</dbReference>
<comment type="caution">
    <text evidence="1">The sequence shown here is derived from an EMBL/GenBank/DDBJ whole genome shotgun (WGS) entry which is preliminary data.</text>
</comment>
<sequence length="63" mass="7131">MLSPDLVNEAVREAYSRFDGRPVRDFVPFFVERGARRRLADLTLSGREVAPVTPDVDSTVRQP</sequence>
<proteinExistence type="predicted"/>
<keyword evidence="2" id="KW-1185">Reference proteome</keyword>
<dbReference type="NCBIfam" id="NF046112">
    <property type="entry name" value="MSMEG_6209_Nter"/>
    <property type="match status" value="1"/>
</dbReference>
<evidence type="ECO:0000313" key="1">
    <source>
        <dbReference type="EMBL" id="NVN52808.1"/>
    </source>
</evidence>
<dbReference type="EMBL" id="JABFYL010000045">
    <property type="protein sequence ID" value="NVN52808.1"/>
    <property type="molecule type" value="Genomic_DNA"/>
</dbReference>
<dbReference type="Proteomes" id="UP000570517">
    <property type="component" value="Unassembled WGS sequence"/>
</dbReference>
<organism evidence="1 2">
    <name type="scientific">Mycolicibacterium hippocampi</name>
    <dbReference type="NCBI Taxonomy" id="659824"/>
    <lineage>
        <taxon>Bacteria</taxon>
        <taxon>Bacillati</taxon>
        <taxon>Actinomycetota</taxon>
        <taxon>Actinomycetes</taxon>
        <taxon>Mycobacteriales</taxon>
        <taxon>Mycobacteriaceae</taxon>
        <taxon>Mycolicibacterium</taxon>
    </lineage>
</organism>
<gene>
    <name evidence="1" type="ORF">HLY00_4520</name>
</gene>